<protein>
    <recommendedName>
        <fullName evidence="3">CARDB domain-containing protein</fullName>
    </recommendedName>
</protein>
<accession>A0A7C1GKY6</accession>
<sequence length="522" mass="55463">MWTLKNKNRFAAIATAVLLVISVSTFSQPVTKGTLGSKVVVFTLEGINVLDSSYPAGVVQVTVSYFGTYTLLGSSMQIKITCGNSTYTTDSVSLGSWRPSTQKIATFTVDTSRLSSNCQSEIVISWSDSWDDSLKMNTGYGGTTSLDTTLTACWGEQLQVSLNPQPTYLSSVNPVFLTVVNSGKSSVDNLVITIIPQGSLLLNTSIPTILEVGRLDPGMKKSLPLQIIPQSNFPSLAVTLSYTDCMGNKKTSSLQVPFYATAGQSILVVPEPSVLSSGQASNVNLKVINAGNVPIKSLNIILSLQKSPLSISPAMLSIGDLRPGEVKTIPISVSVPTTASSSETVSYQALYTVEGGGVVNTAGTFSFYIAQTSRVTITSTDIVPQSPQVGGNVIVAVGLINDGSFPVYGVNVSATASQGLAPLRSTYTYLGQLNPQVLTSLPFSFKATQEGVQEVKFIVTYRDAYGRVMNTERTVLINVSPATTSSSTQQASNFRDNSLLIALTLIIIVAVAFAAYRRRAKK</sequence>
<name>A0A7C1GKY6_9CREN</name>
<gene>
    <name evidence="2" type="ORF">ENN26_05590</name>
</gene>
<keyword evidence="1" id="KW-0472">Membrane</keyword>
<dbReference type="EMBL" id="DSAY01000099">
    <property type="protein sequence ID" value="HDP15230.1"/>
    <property type="molecule type" value="Genomic_DNA"/>
</dbReference>
<dbReference type="PANTHER" id="PTHR35902:SF6">
    <property type="entry name" value="CONSERVED WITHIN P. AEROPHILUM"/>
    <property type="match status" value="1"/>
</dbReference>
<keyword evidence="1" id="KW-0812">Transmembrane</keyword>
<proteinExistence type="predicted"/>
<organism evidence="2">
    <name type="scientific">Thermofilum adornatum</name>
    <dbReference type="NCBI Taxonomy" id="1365176"/>
    <lineage>
        <taxon>Archaea</taxon>
        <taxon>Thermoproteota</taxon>
        <taxon>Thermoprotei</taxon>
        <taxon>Thermofilales</taxon>
        <taxon>Thermofilaceae</taxon>
        <taxon>Thermofilum</taxon>
    </lineage>
</organism>
<evidence type="ECO:0000256" key="1">
    <source>
        <dbReference type="SAM" id="Phobius"/>
    </source>
</evidence>
<dbReference type="AlphaFoldDB" id="A0A7C1GKY6"/>
<dbReference type="PANTHER" id="PTHR35902">
    <property type="entry name" value="S-LAYER DOMAIN-LIKE PROTEIN-RELATED"/>
    <property type="match status" value="1"/>
</dbReference>
<evidence type="ECO:0000313" key="2">
    <source>
        <dbReference type="EMBL" id="HDP15230.1"/>
    </source>
</evidence>
<reference evidence="2" key="1">
    <citation type="journal article" date="2020" name="mSystems">
        <title>Genome- and Community-Level Interaction Insights into Carbon Utilization and Element Cycling Functions of Hydrothermarchaeota in Hydrothermal Sediment.</title>
        <authorList>
            <person name="Zhou Z."/>
            <person name="Liu Y."/>
            <person name="Xu W."/>
            <person name="Pan J."/>
            <person name="Luo Z.H."/>
            <person name="Li M."/>
        </authorList>
    </citation>
    <scope>NUCLEOTIDE SEQUENCE [LARGE SCALE GENOMIC DNA]</scope>
    <source>
        <strain evidence="2">SpSt-116</strain>
    </source>
</reference>
<feature type="transmembrane region" description="Helical" evidence="1">
    <location>
        <begin position="498"/>
        <end position="516"/>
    </location>
</feature>
<evidence type="ECO:0008006" key="3">
    <source>
        <dbReference type="Google" id="ProtNLM"/>
    </source>
</evidence>
<keyword evidence="1" id="KW-1133">Transmembrane helix</keyword>
<comment type="caution">
    <text evidence="2">The sequence shown here is derived from an EMBL/GenBank/DDBJ whole genome shotgun (WGS) entry which is preliminary data.</text>
</comment>